<organism evidence="1">
    <name type="scientific">Cacopsylla melanoneura</name>
    <dbReference type="NCBI Taxonomy" id="428564"/>
    <lineage>
        <taxon>Eukaryota</taxon>
        <taxon>Metazoa</taxon>
        <taxon>Ecdysozoa</taxon>
        <taxon>Arthropoda</taxon>
        <taxon>Hexapoda</taxon>
        <taxon>Insecta</taxon>
        <taxon>Pterygota</taxon>
        <taxon>Neoptera</taxon>
        <taxon>Paraneoptera</taxon>
        <taxon>Hemiptera</taxon>
        <taxon>Sternorrhyncha</taxon>
        <taxon>Psylloidea</taxon>
        <taxon>Psyllidae</taxon>
        <taxon>Psyllinae</taxon>
        <taxon>Cacopsylla</taxon>
    </lineage>
</organism>
<evidence type="ECO:0000313" key="1">
    <source>
        <dbReference type="EMBL" id="CAG6643695.1"/>
    </source>
</evidence>
<dbReference type="EMBL" id="HBUF01128459">
    <property type="protein sequence ID" value="CAG6643695.1"/>
    <property type="molecule type" value="Transcribed_RNA"/>
</dbReference>
<dbReference type="EMBL" id="HBUF01128458">
    <property type="protein sequence ID" value="CAG6643694.1"/>
    <property type="molecule type" value="Transcribed_RNA"/>
</dbReference>
<dbReference type="Pfam" id="PF14969">
    <property type="entry name" value="DUF4508"/>
    <property type="match status" value="1"/>
</dbReference>
<dbReference type="AlphaFoldDB" id="A0A8D8R6A7"/>
<dbReference type="EMBL" id="HBUF01348864">
    <property type="protein sequence ID" value="CAG6712021.1"/>
    <property type="molecule type" value="Transcribed_RNA"/>
</dbReference>
<reference evidence="1" key="1">
    <citation type="submission" date="2021-05" db="EMBL/GenBank/DDBJ databases">
        <authorList>
            <person name="Alioto T."/>
            <person name="Alioto T."/>
            <person name="Gomez Garrido J."/>
        </authorList>
    </citation>
    <scope>NUCLEOTIDE SEQUENCE</scope>
</reference>
<dbReference type="EMBL" id="HBUF01348866">
    <property type="protein sequence ID" value="CAG6712023.1"/>
    <property type="molecule type" value="Transcribed_RNA"/>
</dbReference>
<dbReference type="EMBL" id="HBUF01683184">
    <property type="protein sequence ID" value="CAG6792767.1"/>
    <property type="molecule type" value="Transcribed_RNA"/>
</dbReference>
<protein>
    <submittedName>
        <fullName evidence="1">Uncharacterized protein C14orf119</fullName>
    </submittedName>
</protein>
<dbReference type="EMBL" id="HBUF01172874">
    <property type="protein sequence ID" value="CAG6653314.1"/>
    <property type="molecule type" value="Transcribed_RNA"/>
</dbReference>
<accession>A0A8D8R6A7</accession>
<dbReference type="EMBL" id="HBUF01683185">
    <property type="protein sequence ID" value="CAG6792768.1"/>
    <property type="molecule type" value="Transcribed_RNA"/>
</dbReference>
<dbReference type="EMBL" id="HBUF01348863">
    <property type="protein sequence ID" value="CAG6712020.1"/>
    <property type="molecule type" value="Transcribed_RNA"/>
</dbReference>
<dbReference type="PANTHER" id="PTHR16260:SF3">
    <property type="entry name" value="CHROMOSOME 14 OPEN READING FRAME 119-LIKE-RELATED"/>
    <property type="match status" value="1"/>
</dbReference>
<sequence>MGSATNDFTPTFPSQLRYLNQWFTEWSEMQRYDFLPILLNKFSTQSKINGIIPSLESLSTEENARPPSLFQCRIKLFNEWTTNWSDNDKEQFINSLKNIDEEFLKKYEEELMSSSSDKLINNNNNDTVKEILTNGDHKEQDVDLEDNII</sequence>
<dbReference type="PANTHER" id="PTHR16260">
    <property type="entry name" value="SIMILAR TO 1700123O20RIK PROTEIN"/>
    <property type="match status" value="1"/>
</dbReference>
<name>A0A8D8R6A7_9HEMI</name>
<dbReference type="EMBL" id="HBUF01172873">
    <property type="protein sequence ID" value="CAG6653313.1"/>
    <property type="molecule type" value="Transcribed_RNA"/>
</dbReference>
<dbReference type="InterPro" id="IPR028019">
    <property type="entry name" value="DUF4508"/>
</dbReference>
<dbReference type="EMBL" id="HBUF01128460">
    <property type="protein sequence ID" value="CAG6643696.1"/>
    <property type="molecule type" value="Transcribed_RNA"/>
</dbReference>
<dbReference type="EMBL" id="HBUF01348865">
    <property type="protein sequence ID" value="CAG6712022.1"/>
    <property type="molecule type" value="Transcribed_RNA"/>
</dbReference>
<proteinExistence type="predicted"/>